<proteinExistence type="predicted"/>
<evidence type="ECO:0000313" key="1">
    <source>
        <dbReference type="EMBL" id="ALA97794.1"/>
    </source>
</evidence>
<dbReference type="EMBL" id="CP010899">
    <property type="protein sequence ID" value="ALA97794.1"/>
    <property type="molecule type" value="Genomic_DNA"/>
</dbReference>
<reference evidence="1 2" key="1">
    <citation type="journal article" date="2015" name="Genome Announc.">
        <title>Complete Genome Sequence of Spiroplasma kunkelii Strain CR2-3x, Causal Agent of Corn Stunt Disease in Zea mays L.</title>
        <authorList>
            <person name="Davis R.E."/>
            <person name="Shao J."/>
            <person name="Dally E.L."/>
            <person name="Zhao Y."/>
            <person name="Gasparich G.E."/>
            <person name="Gaynor B.J."/>
            <person name="Athey J.C."/>
            <person name="Harrison N.A."/>
            <person name="Donofrio N."/>
        </authorList>
    </citation>
    <scope>NUCLEOTIDE SEQUENCE [LARGE SCALE GENOMIC DNA]</scope>
    <source>
        <strain evidence="1 2">CR2-3x</strain>
    </source>
</reference>
<dbReference type="PATRIC" id="fig|273035.7.peg.1110"/>
<dbReference type="AlphaFoldDB" id="A0A0K2JGT9"/>
<keyword evidence="2" id="KW-1185">Reference proteome</keyword>
<sequence>MDKVKLEQLLLSKMFLKNNGKQNISVIVKCLNRHRSTILREIKRFKTIEEYSPYKSDKMYYEKRKKNNKRCNFREEQINFMKIILNKYRDSPIEFFYRYFLKFGVKFPVSFKTLYKWIRLGFYGFLKQNLRYHGKKFKTKGKKR</sequence>
<accession>A0A0K2JGT9</accession>
<dbReference type="KEGG" id="skn:SKUN_00907"/>
<name>A0A0K2JGT9_SPIKU</name>
<gene>
    <name evidence="1" type="ORF">SKUN_00907</name>
</gene>
<dbReference type="Proteomes" id="UP000062963">
    <property type="component" value="Chromosome"/>
</dbReference>
<evidence type="ECO:0000313" key="2">
    <source>
        <dbReference type="Proteomes" id="UP000062963"/>
    </source>
</evidence>
<protein>
    <submittedName>
        <fullName evidence="1">Spiroplasmavirus-related protein</fullName>
    </submittedName>
</protein>
<organism evidence="1 2">
    <name type="scientific">Spiroplasma kunkelii CR2-3x</name>
    <dbReference type="NCBI Taxonomy" id="273035"/>
    <lineage>
        <taxon>Bacteria</taxon>
        <taxon>Bacillati</taxon>
        <taxon>Mycoplasmatota</taxon>
        <taxon>Mollicutes</taxon>
        <taxon>Entomoplasmatales</taxon>
        <taxon>Spiroplasmataceae</taxon>
        <taxon>Spiroplasma</taxon>
    </lineage>
</organism>